<organism evidence="2 3">
    <name type="scientific">Steinernema hermaphroditum</name>
    <dbReference type="NCBI Taxonomy" id="289476"/>
    <lineage>
        <taxon>Eukaryota</taxon>
        <taxon>Metazoa</taxon>
        <taxon>Ecdysozoa</taxon>
        <taxon>Nematoda</taxon>
        <taxon>Chromadorea</taxon>
        <taxon>Rhabditida</taxon>
        <taxon>Tylenchina</taxon>
        <taxon>Panagrolaimomorpha</taxon>
        <taxon>Strongyloidoidea</taxon>
        <taxon>Steinernematidae</taxon>
        <taxon>Steinernema</taxon>
    </lineage>
</organism>
<keyword evidence="1" id="KW-0732">Signal</keyword>
<accession>A0AA39LM56</accession>
<evidence type="ECO:0000256" key="1">
    <source>
        <dbReference type="SAM" id="SignalP"/>
    </source>
</evidence>
<comment type="caution">
    <text evidence="2">The sequence shown here is derived from an EMBL/GenBank/DDBJ whole genome shotgun (WGS) entry which is preliminary data.</text>
</comment>
<gene>
    <name evidence="2" type="ORF">QR680_016259</name>
</gene>
<dbReference type="AlphaFoldDB" id="A0AA39LM56"/>
<dbReference type="EMBL" id="JAUCMV010000004">
    <property type="protein sequence ID" value="KAK0402303.1"/>
    <property type="molecule type" value="Genomic_DNA"/>
</dbReference>
<feature type="signal peptide" evidence="1">
    <location>
        <begin position="1"/>
        <end position="23"/>
    </location>
</feature>
<proteinExistence type="predicted"/>
<keyword evidence="3" id="KW-1185">Reference proteome</keyword>
<protein>
    <submittedName>
        <fullName evidence="2">Uncharacterized protein</fullName>
    </submittedName>
</protein>
<name>A0AA39LM56_9BILA</name>
<evidence type="ECO:0000313" key="3">
    <source>
        <dbReference type="Proteomes" id="UP001175271"/>
    </source>
</evidence>
<feature type="chain" id="PRO_5041303813" evidence="1">
    <location>
        <begin position="24"/>
        <end position="80"/>
    </location>
</feature>
<dbReference type="Proteomes" id="UP001175271">
    <property type="component" value="Unassembled WGS sequence"/>
</dbReference>
<sequence>MSPKTIFLALFCLFAFAISVGDCHPGAIFAHKTQFMESYCCGGPFRCIGYCNSHGCSRGSCNTQNYRCENSCSCSNCRRG</sequence>
<evidence type="ECO:0000313" key="2">
    <source>
        <dbReference type="EMBL" id="KAK0402303.1"/>
    </source>
</evidence>
<reference evidence="2" key="1">
    <citation type="submission" date="2023-06" db="EMBL/GenBank/DDBJ databases">
        <title>Genomic analysis of the entomopathogenic nematode Steinernema hermaphroditum.</title>
        <authorList>
            <person name="Schwarz E.M."/>
            <person name="Heppert J.K."/>
            <person name="Baniya A."/>
            <person name="Schwartz H.T."/>
            <person name="Tan C.-H."/>
            <person name="Antoshechkin I."/>
            <person name="Sternberg P.W."/>
            <person name="Goodrich-Blair H."/>
            <person name="Dillman A.R."/>
        </authorList>
    </citation>
    <scope>NUCLEOTIDE SEQUENCE</scope>
    <source>
        <strain evidence="2">PS9179</strain>
        <tissue evidence="2">Whole animal</tissue>
    </source>
</reference>